<keyword evidence="2" id="KW-1185">Reference proteome</keyword>
<protein>
    <submittedName>
        <fullName evidence="1">Uncharacterized protein</fullName>
    </submittedName>
</protein>
<dbReference type="InParanoid" id="B9SV45"/>
<accession>B9SV45</accession>
<proteinExistence type="predicted"/>
<evidence type="ECO:0000313" key="2">
    <source>
        <dbReference type="Proteomes" id="UP000008311"/>
    </source>
</evidence>
<evidence type="ECO:0000313" key="1">
    <source>
        <dbReference type="EMBL" id="EEF32514.1"/>
    </source>
</evidence>
<dbReference type="AlphaFoldDB" id="B9SV45"/>
<organism evidence="1 2">
    <name type="scientific">Ricinus communis</name>
    <name type="common">Castor bean</name>
    <dbReference type="NCBI Taxonomy" id="3988"/>
    <lineage>
        <taxon>Eukaryota</taxon>
        <taxon>Viridiplantae</taxon>
        <taxon>Streptophyta</taxon>
        <taxon>Embryophyta</taxon>
        <taxon>Tracheophyta</taxon>
        <taxon>Spermatophyta</taxon>
        <taxon>Magnoliopsida</taxon>
        <taxon>eudicotyledons</taxon>
        <taxon>Gunneridae</taxon>
        <taxon>Pentapetalae</taxon>
        <taxon>rosids</taxon>
        <taxon>fabids</taxon>
        <taxon>Malpighiales</taxon>
        <taxon>Euphorbiaceae</taxon>
        <taxon>Acalyphoideae</taxon>
        <taxon>Acalypheae</taxon>
        <taxon>Ricinus</taxon>
    </lineage>
</organism>
<name>B9SV45_RICCO</name>
<sequence>MSKCWCVYIDNTNPCCCLGKEFAPTASGGATKSKPHRRYAGENGAVAAGGGAGCGGGGGGGGCGGGGGGGCGGGGVGVGVGAVESRLARSEIPLGSVLESWWDAVLSRNLPLKLMVVQLPKATIPTVNMLELPLPSSAAANAGGGGGGELSSVDLFTF</sequence>
<dbReference type="EMBL" id="EQ974160">
    <property type="protein sequence ID" value="EEF32514.1"/>
    <property type="molecule type" value="Genomic_DNA"/>
</dbReference>
<reference evidence="2" key="1">
    <citation type="journal article" date="2010" name="Nat. Biotechnol.">
        <title>Draft genome sequence of the oilseed species Ricinus communis.</title>
        <authorList>
            <person name="Chan A.P."/>
            <person name="Crabtree J."/>
            <person name="Zhao Q."/>
            <person name="Lorenzi H."/>
            <person name="Orvis J."/>
            <person name="Puiu D."/>
            <person name="Melake-Berhan A."/>
            <person name="Jones K.M."/>
            <person name="Redman J."/>
            <person name="Chen G."/>
            <person name="Cahoon E.B."/>
            <person name="Gedil M."/>
            <person name="Stanke M."/>
            <person name="Haas B.J."/>
            <person name="Wortman J.R."/>
            <person name="Fraser-Liggett C.M."/>
            <person name="Ravel J."/>
            <person name="Rabinowicz P.D."/>
        </authorList>
    </citation>
    <scope>NUCLEOTIDE SEQUENCE [LARGE SCALE GENOMIC DNA]</scope>
    <source>
        <strain evidence="2">cv. Hale</strain>
    </source>
</reference>
<gene>
    <name evidence="1" type="ORF">RCOM_1157430</name>
</gene>
<dbReference type="Proteomes" id="UP000008311">
    <property type="component" value="Unassembled WGS sequence"/>
</dbReference>